<reference evidence="1 2" key="1">
    <citation type="submission" date="2016-12" db="EMBL/GenBank/DDBJ databases">
        <authorList>
            <person name="Song W.-J."/>
            <person name="Kurnit D.M."/>
        </authorList>
    </citation>
    <scope>NUCLEOTIDE SEQUENCE [LARGE SCALE GENOMIC DNA]</scope>
    <source>
        <strain evidence="1 2">DSM 19599</strain>
    </source>
</reference>
<accession>A0A1M7ZI57</accession>
<keyword evidence="2" id="KW-1185">Reference proteome</keyword>
<gene>
    <name evidence="1" type="ORF">SAMN02745172_01766</name>
</gene>
<dbReference type="RefSeq" id="WP_073627687.1">
    <property type="nucleotide sequence ID" value="NZ_FRXO01000003.1"/>
</dbReference>
<dbReference type="EMBL" id="FRXO01000003">
    <property type="protein sequence ID" value="SHO64600.1"/>
    <property type="molecule type" value="Genomic_DNA"/>
</dbReference>
<organism evidence="1 2">
    <name type="scientific">Pseudoxanthobacter soli DSM 19599</name>
    <dbReference type="NCBI Taxonomy" id="1123029"/>
    <lineage>
        <taxon>Bacteria</taxon>
        <taxon>Pseudomonadati</taxon>
        <taxon>Pseudomonadota</taxon>
        <taxon>Alphaproteobacteria</taxon>
        <taxon>Hyphomicrobiales</taxon>
        <taxon>Segnochrobactraceae</taxon>
        <taxon>Pseudoxanthobacter</taxon>
    </lineage>
</organism>
<protein>
    <submittedName>
        <fullName evidence="1">Uncharacterized protein</fullName>
    </submittedName>
</protein>
<sequence length="67" mass="7695">MAVIGPLFARVGGRLAGRFAILPGHPVADHFLLLFFMDRNLEARCVRVNPIFDVRQVLRGIFREEFR</sequence>
<proteinExistence type="predicted"/>
<dbReference type="AlphaFoldDB" id="A0A1M7ZI57"/>
<dbReference type="Proteomes" id="UP000186406">
    <property type="component" value="Unassembled WGS sequence"/>
</dbReference>
<name>A0A1M7ZI57_9HYPH</name>
<evidence type="ECO:0000313" key="2">
    <source>
        <dbReference type="Proteomes" id="UP000186406"/>
    </source>
</evidence>
<evidence type="ECO:0000313" key="1">
    <source>
        <dbReference type="EMBL" id="SHO64600.1"/>
    </source>
</evidence>